<dbReference type="EMBL" id="UYRV01005736">
    <property type="protein sequence ID" value="VDK52940.1"/>
    <property type="molecule type" value="Genomic_DNA"/>
</dbReference>
<evidence type="ECO:0000313" key="2">
    <source>
        <dbReference type="Proteomes" id="UP000271889"/>
    </source>
</evidence>
<gene>
    <name evidence="1" type="ORF">CGOC_LOCUS2531</name>
</gene>
<dbReference type="Gene3D" id="3.40.50.2300">
    <property type="match status" value="1"/>
</dbReference>
<proteinExistence type="predicted"/>
<sequence length="140" mass="15936">MGNRAEFAPDFITSVGPARGLGARATSEFLENLRWTSFLLVYQYESDLEELAPLIYDRRSTHYAGHRASVQIRRLPNNTDHYEPFLKYVRNRLKQTNIVTNMLSTKPTPVPNYQFFGDYCSVLSLDVAVLMGCIGIISVK</sequence>
<protein>
    <recommendedName>
        <fullName evidence="3">Receptor ligand binding region domain-containing protein</fullName>
    </recommendedName>
</protein>
<dbReference type="OrthoDB" id="5826794at2759"/>
<dbReference type="AlphaFoldDB" id="A0A3P6RDP2"/>
<reference evidence="1 2" key="1">
    <citation type="submission" date="2018-11" db="EMBL/GenBank/DDBJ databases">
        <authorList>
            <consortium name="Pathogen Informatics"/>
        </authorList>
    </citation>
    <scope>NUCLEOTIDE SEQUENCE [LARGE SCALE GENOMIC DNA]</scope>
</reference>
<evidence type="ECO:0000313" key="1">
    <source>
        <dbReference type="EMBL" id="VDK52940.1"/>
    </source>
</evidence>
<keyword evidence="2" id="KW-1185">Reference proteome</keyword>
<evidence type="ECO:0008006" key="3">
    <source>
        <dbReference type="Google" id="ProtNLM"/>
    </source>
</evidence>
<dbReference type="Proteomes" id="UP000271889">
    <property type="component" value="Unassembled WGS sequence"/>
</dbReference>
<accession>A0A3P6RDP2</accession>
<name>A0A3P6RDP2_CYLGO</name>
<organism evidence="1 2">
    <name type="scientific">Cylicostephanus goldi</name>
    <name type="common">Nematode worm</name>
    <dbReference type="NCBI Taxonomy" id="71465"/>
    <lineage>
        <taxon>Eukaryota</taxon>
        <taxon>Metazoa</taxon>
        <taxon>Ecdysozoa</taxon>
        <taxon>Nematoda</taxon>
        <taxon>Chromadorea</taxon>
        <taxon>Rhabditida</taxon>
        <taxon>Rhabditina</taxon>
        <taxon>Rhabditomorpha</taxon>
        <taxon>Strongyloidea</taxon>
        <taxon>Strongylidae</taxon>
        <taxon>Cylicostephanus</taxon>
    </lineage>
</organism>